<organism evidence="2 3">
    <name type="scientific">Exidia glandulosa HHB12029</name>
    <dbReference type="NCBI Taxonomy" id="1314781"/>
    <lineage>
        <taxon>Eukaryota</taxon>
        <taxon>Fungi</taxon>
        <taxon>Dikarya</taxon>
        <taxon>Basidiomycota</taxon>
        <taxon>Agaricomycotina</taxon>
        <taxon>Agaricomycetes</taxon>
        <taxon>Auriculariales</taxon>
        <taxon>Exidiaceae</taxon>
        <taxon>Exidia</taxon>
    </lineage>
</organism>
<dbReference type="AlphaFoldDB" id="A0A165LGN5"/>
<proteinExistence type="predicted"/>
<feature type="domain" description="DUF7025" evidence="1">
    <location>
        <begin position="150"/>
        <end position="245"/>
    </location>
</feature>
<dbReference type="Pfam" id="PF22942">
    <property type="entry name" value="DUF7025"/>
    <property type="match status" value="1"/>
</dbReference>
<dbReference type="EMBL" id="KV425925">
    <property type="protein sequence ID" value="KZV97815.1"/>
    <property type="molecule type" value="Genomic_DNA"/>
</dbReference>
<dbReference type="InParanoid" id="A0A165LGN5"/>
<dbReference type="PANTHER" id="PTHR46411:SF2">
    <property type="entry name" value="AAA+ ATPASE DOMAIN-CONTAINING PROTEIN"/>
    <property type="match status" value="1"/>
</dbReference>
<dbReference type="Proteomes" id="UP000077266">
    <property type="component" value="Unassembled WGS sequence"/>
</dbReference>
<sequence length="342" mass="39514">MRQWDGQAQFSVLILCRRTFARTLRRTDKPKTVTHASKYALVIRRVIDEKGRYFKTVIDIKSRPLLEVLKQINDGIEGVDLDRADAELSDSHLFHSYHGLLRHLEIEQARGVQNADLISDLKAAIYPPPFIAIRVVTDDQAHNLREHDAIRTTKQVGWSSLTLLFKPNTIVYNFQSDVREDCLLIVREIDLTFIRKDYRRFAVVWCDAIRNDGTSFGYARQHFEIDEYKGVRGVTDLDIYPIEFHASGESILSSAKRRGGEIARLEPHWFREYDGPGLRMRPLRPDETQDSDPGERKFNIPERFLVSPSVLITAPSTEIAHSPRTGNRQGYDQPRRLCVLWT</sequence>
<evidence type="ECO:0000259" key="1">
    <source>
        <dbReference type="Pfam" id="PF22942"/>
    </source>
</evidence>
<accession>A0A165LGN5</accession>
<keyword evidence="3" id="KW-1185">Reference proteome</keyword>
<dbReference type="PANTHER" id="PTHR46411">
    <property type="entry name" value="FAMILY ATPASE, PUTATIVE-RELATED"/>
    <property type="match status" value="1"/>
</dbReference>
<dbReference type="OrthoDB" id="10042665at2759"/>
<name>A0A165LGN5_EXIGL</name>
<reference evidence="2 3" key="1">
    <citation type="journal article" date="2016" name="Mol. Biol. Evol.">
        <title>Comparative Genomics of Early-Diverging Mushroom-Forming Fungi Provides Insights into the Origins of Lignocellulose Decay Capabilities.</title>
        <authorList>
            <person name="Nagy L.G."/>
            <person name="Riley R."/>
            <person name="Tritt A."/>
            <person name="Adam C."/>
            <person name="Daum C."/>
            <person name="Floudas D."/>
            <person name="Sun H."/>
            <person name="Yadav J.S."/>
            <person name="Pangilinan J."/>
            <person name="Larsson K.H."/>
            <person name="Matsuura K."/>
            <person name="Barry K."/>
            <person name="Labutti K."/>
            <person name="Kuo R."/>
            <person name="Ohm R.A."/>
            <person name="Bhattacharya S.S."/>
            <person name="Shirouzu T."/>
            <person name="Yoshinaga Y."/>
            <person name="Martin F.M."/>
            <person name="Grigoriev I.V."/>
            <person name="Hibbett D.S."/>
        </authorList>
    </citation>
    <scope>NUCLEOTIDE SEQUENCE [LARGE SCALE GENOMIC DNA]</scope>
    <source>
        <strain evidence="2 3">HHB12029</strain>
    </source>
</reference>
<evidence type="ECO:0000313" key="3">
    <source>
        <dbReference type="Proteomes" id="UP000077266"/>
    </source>
</evidence>
<gene>
    <name evidence="2" type="ORF">EXIGLDRAFT_607520</name>
</gene>
<dbReference type="STRING" id="1314781.A0A165LGN5"/>
<evidence type="ECO:0000313" key="2">
    <source>
        <dbReference type="EMBL" id="KZV97815.1"/>
    </source>
</evidence>
<protein>
    <recommendedName>
        <fullName evidence="1">DUF7025 domain-containing protein</fullName>
    </recommendedName>
</protein>
<dbReference type="InterPro" id="IPR054289">
    <property type="entry name" value="DUF7025"/>
</dbReference>